<dbReference type="GO" id="GO:0015562">
    <property type="term" value="F:efflux transmembrane transporter activity"/>
    <property type="evidence" value="ECO:0007669"/>
    <property type="project" value="TreeGrafter"/>
</dbReference>
<dbReference type="Proteomes" id="UP000886047">
    <property type="component" value="Unassembled WGS sequence"/>
</dbReference>
<accession>A0A831LVH7</accession>
<dbReference type="InterPro" id="IPR058624">
    <property type="entry name" value="MdtA-like_HH"/>
</dbReference>
<dbReference type="Gene3D" id="1.10.287.470">
    <property type="entry name" value="Helix hairpin bin"/>
    <property type="match status" value="1"/>
</dbReference>
<dbReference type="PANTHER" id="PTHR30469">
    <property type="entry name" value="MULTIDRUG RESISTANCE PROTEIN MDTA"/>
    <property type="match status" value="1"/>
</dbReference>
<reference evidence="4" key="1">
    <citation type="journal article" date="2020" name="mSystems">
        <title>Genome- and Community-Level Interaction Insights into Carbon Utilization and Element Cycling Functions of Hydrothermarchaeota in Hydrothermal Sediment.</title>
        <authorList>
            <person name="Zhou Z."/>
            <person name="Liu Y."/>
            <person name="Xu W."/>
            <person name="Pan J."/>
            <person name="Luo Z.H."/>
            <person name="Li M."/>
        </authorList>
    </citation>
    <scope>NUCLEOTIDE SEQUENCE [LARGE SCALE GENOMIC DNA]</scope>
    <source>
        <strain evidence="4">SpSt-1217</strain>
    </source>
</reference>
<dbReference type="PROSITE" id="PS51257">
    <property type="entry name" value="PROKAR_LIPOPROTEIN"/>
    <property type="match status" value="1"/>
</dbReference>
<evidence type="ECO:0000256" key="1">
    <source>
        <dbReference type="ARBA" id="ARBA00009477"/>
    </source>
</evidence>
<feature type="domain" description="Multidrug resistance protein MdtA-like alpha-helical hairpin" evidence="2">
    <location>
        <begin position="98"/>
        <end position="167"/>
    </location>
</feature>
<comment type="similarity">
    <text evidence="1">Belongs to the membrane fusion protein (MFP) (TC 8.A.1) family.</text>
</comment>
<protein>
    <submittedName>
        <fullName evidence="4">Efflux RND transporter periplasmic adaptor subunit</fullName>
    </submittedName>
</protein>
<dbReference type="InterPro" id="IPR006143">
    <property type="entry name" value="RND_pump_MFP"/>
</dbReference>
<dbReference type="NCBIfam" id="TIGR01730">
    <property type="entry name" value="RND_mfp"/>
    <property type="match status" value="1"/>
</dbReference>
<dbReference type="AlphaFoldDB" id="A0A831LVH7"/>
<comment type="caution">
    <text evidence="4">The sequence shown here is derived from an EMBL/GenBank/DDBJ whole genome shotgun (WGS) entry which is preliminary data.</text>
</comment>
<dbReference type="Gene3D" id="2.40.50.100">
    <property type="match status" value="1"/>
</dbReference>
<evidence type="ECO:0000313" key="4">
    <source>
        <dbReference type="EMBL" id="HDR50576.1"/>
    </source>
</evidence>
<dbReference type="SUPFAM" id="SSF111369">
    <property type="entry name" value="HlyD-like secretion proteins"/>
    <property type="match status" value="1"/>
</dbReference>
<proteinExistence type="inferred from homology"/>
<dbReference type="Pfam" id="PF25954">
    <property type="entry name" value="Beta-barrel_RND_2"/>
    <property type="match status" value="1"/>
</dbReference>
<dbReference type="Gene3D" id="2.40.420.20">
    <property type="match status" value="1"/>
</dbReference>
<dbReference type="GO" id="GO:1990281">
    <property type="term" value="C:efflux pump complex"/>
    <property type="evidence" value="ECO:0007669"/>
    <property type="project" value="TreeGrafter"/>
</dbReference>
<organism evidence="4">
    <name type="scientific">Mariniphaga anaerophila</name>
    <dbReference type="NCBI Taxonomy" id="1484053"/>
    <lineage>
        <taxon>Bacteria</taxon>
        <taxon>Pseudomonadati</taxon>
        <taxon>Bacteroidota</taxon>
        <taxon>Bacteroidia</taxon>
        <taxon>Marinilabiliales</taxon>
        <taxon>Prolixibacteraceae</taxon>
        <taxon>Mariniphaga</taxon>
    </lineage>
</organism>
<gene>
    <name evidence="4" type="ORF">ENN90_02995</name>
</gene>
<dbReference type="InterPro" id="IPR058792">
    <property type="entry name" value="Beta-barrel_RND_2"/>
</dbReference>
<dbReference type="Pfam" id="PF25876">
    <property type="entry name" value="HH_MFP_RND"/>
    <property type="match status" value="1"/>
</dbReference>
<evidence type="ECO:0000259" key="2">
    <source>
        <dbReference type="Pfam" id="PF25876"/>
    </source>
</evidence>
<sequence>MIMKTKIQLFVLGTLLLAGCGGKEEKEEAIRPVFYQEVGKSITQNVRSFSGVTQSATEAKLSFKVGGLIEQVAVDMGDTVKRGTVIARIDDTDYRINYNKAESSLKNAEVQLAAAKSAFLRVESLYVNNNVSLSEYEKAKTQFESAETMVKTGRSQLNAAQNQLDYTVLRAPFDGVVSSVMAQENEMTGAGHPVVVFAGINNLEIKTAVPENIISQISRGQEATVRFSAFPEKTFRGIITEVSPGIPNASAYPVIVQLAETSSRLFPGMTGTVELPLNGGSLSQNRIVVATDAVGHDQTGDFVFVAVKSNENDIYIAEKRTVTLGELRADGYEIVNGLDKNEVVITAGLSFLYDGRKVKLLIEEN</sequence>
<dbReference type="EMBL" id="DSDK01000168">
    <property type="protein sequence ID" value="HDR50576.1"/>
    <property type="molecule type" value="Genomic_DNA"/>
</dbReference>
<dbReference type="PANTHER" id="PTHR30469:SF20">
    <property type="entry name" value="EFFLUX RND TRANSPORTER PERIPLASMIC ADAPTOR SUBUNIT"/>
    <property type="match status" value="1"/>
</dbReference>
<evidence type="ECO:0000259" key="3">
    <source>
        <dbReference type="Pfam" id="PF25954"/>
    </source>
</evidence>
<dbReference type="Gene3D" id="2.40.30.170">
    <property type="match status" value="1"/>
</dbReference>
<feature type="domain" description="CusB-like beta-barrel" evidence="3">
    <location>
        <begin position="206"/>
        <end position="275"/>
    </location>
</feature>
<name>A0A831LVH7_9BACT</name>